<sequence>MRMEPGGADNPRSRSESRRLLVRRFPLRTLLLMLVALLAFTRLWCVTHQDETAGASPASSPTPDATAT</sequence>
<accession>A0A540WI67</accession>
<evidence type="ECO:0000313" key="2">
    <source>
        <dbReference type="Proteomes" id="UP000315369"/>
    </source>
</evidence>
<dbReference type="EMBL" id="VIFM01000478">
    <property type="protein sequence ID" value="TQF08692.1"/>
    <property type="molecule type" value="Genomic_DNA"/>
</dbReference>
<protein>
    <submittedName>
        <fullName evidence="1">Uncharacterized protein</fullName>
    </submittedName>
</protein>
<dbReference type="Proteomes" id="UP000315369">
    <property type="component" value="Unassembled WGS sequence"/>
</dbReference>
<keyword evidence="2" id="KW-1185">Reference proteome</keyword>
<dbReference type="AlphaFoldDB" id="A0A540WI67"/>
<name>A0A540WI67_9BACT</name>
<reference evidence="1 2" key="1">
    <citation type="submission" date="2019-06" db="EMBL/GenBank/DDBJ databases">
        <authorList>
            <person name="Livingstone P."/>
            <person name="Whitworth D."/>
        </authorList>
    </citation>
    <scope>NUCLEOTIDE SEQUENCE [LARGE SCALE GENOMIC DNA]</scope>
    <source>
        <strain evidence="1 2">AM401</strain>
    </source>
</reference>
<organism evidence="1 2">
    <name type="scientific">Myxococcus llanfairpwllgwyngyllgogerychwyrndrobwllllantysiliogogogochensis</name>
    <dbReference type="NCBI Taxonomy" id="2590453"/>
    <lineage>
        <taxon>Bacteria</taxon>
        <taxon>Pseudomonadati</taxon>
        <taxon>Myxococcota</taxon>
        <taxon>Myxococcia</taxon>
        <taxon>Myxococcales</taxon>
        <taxon>Cystobacterineae</taxon>
        <taxon>Myxococcaceae</taxon>
        <taxon>Myxococcus</taxon>
    </lineage>
</organism>
<evidence type="ECO:0000313" key="1">
    <source>
        <dbReference type="EMBL" id="TQF08692.1"/>
    </source>
</evidence>
<proteinExistence type="predicted"/>
<gene>
    <name evidence="1" type="ORF">FJV41_48540</name>
</gene>
<comment type="caution">
    <text evidence="1">The sequence shown here is derived from an EMBL/GenBank/DDBJ whole genome shotgun (WGS) entry which is preliminary data.</text>
</comment>
<feature type="non-terminal residue" evidence="1">
    <location>
        <position position="68"/>
    </location>
</feature>